<organism evidence="1 2">
    <name type="scientific">Hyaloscypha hepaticicola</name>
    <dbReference type="NCBI Taxonomy" id="2082293"/>
    <lineage>
        <taxon>Eukaryota</taxon>
        <taxon>Fungi</taxon>
        <taxon>Dikarya</taxon>
        <taxon>Ascomycota</taxon>
        <taxon>Pezizomycotina</taxon>
        <taxon>Leotiomycetes</taxon>
        <taxon>Helotiales</taxon>
        <taxon>Hyaloscyphaceae</taxon>
        <taxon>Hyaloscypha</taxon>
    </lineage>
</organism>
<dbReference type="OrthoDB" id="3565026at2759"/>
<dbReference type="EMBL" id="KZ613509">
    <property type="protein sequence ID" value="PMD16001.1"/>
    <property type="molecule type" value="Genomic_DNA"/>
</dbReference>
<evidence type="ECO:0000313" key="2">
    <source>
        <dbReference type="Proteomes" id="UP000235672"/>
    </source>
</evidence>
<evidence type="ECO:0008006" key="3">
    <source>
        <dbReference type="Google" id="ProtNLM"/>
    </source>
</evidence>
<evidence type="ECO:0000313" key="1">
    <source>
        <dbReference type="EMBL" id="PMD16001.1"/>
    </source>
</evidence>
<gene>
    <name evidence="1" type="ORF">NA56DRAFT_709386</name>
</gene>
<reference evidence="1 2" key="1">
    <citation type="submission" date="2016-05" db="EMBL/GenBank/DDBJ databases">
        <title>A degradative enzymes factory behind the ericoid mycorrhizal symbiosis.</title>
        <authorList>
            <consortium name="DOE Joint Genome Institute"/>
            <person name="Martino E."/>
            <person name="Morin E."/>
            <person name="Grelet G."/>
            <person name="Kuo A."/>
            <person name="Kohler A."/>
            <person name="Daghino S."/>
            <person name="Barry K."/>
            <person name="Choi C."/>
            <person name="Cichocki N."/>
            <person name="Clum A."/>
            <person name="Copeland A."/>
            <person name="Hainaut M."/>
            <person name="Haridas S."/>
            <person name="Labutti K."/>
            <person name="Lindquist E."/>
            <person name="Lipzen A."/>
            <person name="Khouja H.-R."/>
            <person name="Murat C."/>
            <person name="Ohm R."/>
            <person name="Olson A."/>
            <person name="Spatafora J."/>
            <person name="Veneault-Fourrey C."/>
            <person name="Henrissat B."/>
            <person name="Grigoriev I."/>
            <person name="Martin F."/>
            <person name="Perotto S."/>
        </authorList>
    </citation>
    <scope>NUCLEOTIDE SEQUENCE [LARGE SCALE GENOMIC DNA]</scope>
    <source>
        <strain evidence="1 2">UAMH 7357</strain>
    </source>
</reference>
<dbReference type="AlphaFoldDB" id="A0A2J6PPQ9"/>
<name>A0A2J6PPQ9_9HELO</name>
<keyword evidence="2" id="KW-1185">Reference proteome</keyword>
<protein>
    <recommendedName>
        <fullName evidence="3">F-box domain-containing protein</fullName>
    </recommendedName>
</protein>
<accession>A0A2J6PPQ9</accession>
<proteinExistence type="predicted"/>
<dbReference type="Proteomes" id="UP000235672">
    <property type="component" value="Unassembled WGS sequence"/>
</dbReference>
<sequence>MANAETEIEETEMGLAKMTLSSNSLSQTPYLALNTLPEKVLVNIFSFADNCTSVCLGFTCKNLWEMHNQIHATTTITMLERTLVWTSSEWPRWEKVYLFQLLKDFMAFTKEDLEMYQKPVDLMTEIMQNPDTWMTFTYRDLEYASAIADIVLYRRHSLFGVC</sequence>